<dbReference type="Proteomes" id="UP000254893">
    <property type="component" value="Unassembled WGS sequence"/>
</dbReference>
<organism evidence="2 3">
    <name type="scientific">Sphingobacterium spiritivorum</name>
    <name type="common">Flavobacterium spiritivorum</name>
    <dbReference type="NCBI Taxonomy" id="258"/>
    <lineage>
        <taxon>Bacteria</taxon>
        <taxon>Pseudomonadati</taxon>
        <taxon>Bacteroidota</taxon>
        <taxon>Sphingobacteriia</taxon>
        <taxon>Sphingobacteriales</taxon>
        <taxon>Sphingobacteriaceae</taxon>
        <taxon>Sphingobacterium</taxon>
    </lineage>
</organism>
<evidence type="ECO:0000256" key="1">
    <source>
        <dbReference type="SAM" id="Phobius"/>
    </source>
</evidence>
<dbReference type="AlphaFoldDB" id="A0A380BMU3"/>
<feature type="transmembrane region" description="Helical" evidence="1">
    <location>
        <begin position="28"/>
        <end position="46"/>
    </location>
</feature>
<proteinExistence type="predicted"/>
<evidence type="ECO:0000313" key="2">
    <source>
        <dbReference type="EMBL" id="SUJ02929.1"/>
    </source>
</evidence>
<sequence>MSIRDKLRFEDASDGISLQPNRRIVSSLLCYAVAVMITVIVLSLFAQQLGDGGRILCLAIIIYFILHGLYDILFRLHVRYIFDRYNRVVYRENPPFGRRKLMMFDEAVIFINADSGSWHYSLGIKKKQFLKNYKISPNYSKRKICERESMEFEEEILDPLIHLLES</sequence>
<name>A0A380BMU3_SPHSI</name>
<gene>
    <name evidence="2" type="ORF">NCTC11388_01196</name>
</gene>
<keyword evidence="1" id="KW-1133">Transmembrane helix</keyword>
<protein>
    <submittedName>
        <fullName evidence="2">Uncharacterized protein</fullName>
    </submittedName>
</protein>
<keyword evidence="1" id="KW-0812">Transmembrane</keyword>
<keyword evidence="1" id="KW-0472">Membrane</keyword>
<dbReference type="EMBL" id="UGYW01000002">
    <property type="protein sequence ID" value="SUJ02929.1"/>
    <property type="molecule type" value="Genomic_DNA"/>
</dbReference>
<evidence type="ECO:0000313" key="3">
    <source>
        <dbReference type="Proteomes" id="UP000254893"/>
    </source>
</evidence>
<accession>A0A380BMU3</accession>
<reference evidence="2 3" key="1">
    <citation type="submission" date="2018-06" db="EMBL/GenBank/DDBJ databases">
        <authorList>
            <consortium name="Pathogen Informatics"/>
            <person name="Doyle S."/>
        </authorList>
    </citation>
    <scope>NUCLEOTIDE SEQUENCE [LARGE SCALE GENOMIC DNA]</scope>
    <source>
        <strain evidence="2 3">NCTC11388</strain>
    </source>
</reference>
<feature type="transmembrane region" description="Helical" evidence="1">
    <location>
        <begin position="52"/>
        <end position="74"/>
    </location>
</feature>
<dbReference type="RefSeq" id="WP_115169453.1">
    <property type="nucleotide sequence ID" value="NZ_UGYW01000002.1"/>
</dbReference>